<feature type="transmembrane region" description="Helical" evidence="1">
    <location>
        <begin position="7"/>
        <end position="29"/>
    </location>
</feature>
<evidence type="ECO:0000256" key="1">
    <source>
        <dbReference type="SAM" id="Phobius"/>
    </source>
</evidence>
<evidence type="ECO:0000313" key="3">
    <source>
        <dbReference type="Proteomes" id="UP000075806"/>
    </source>
</evidence>
<keyword evidence="1" id="KW-0472">Membrane</keyword>
<organism evidence="2 3">
    <name type="scientific">Alkalihalobacillus trypoxylicola</name>
    <dbReference type="NCBI Taxonomy" id="519424"/>
    <lineage>
        <taxon>Bacteria</taxon>
        <taxon>Bacillati</taxon>
        <taxon>Bacillota</taxon>
        <taxon>Bacilli</taxon>
        <taxon>Bacillales</taxon>
        <taxon>Bacillaceae</taxon>
        <taxon>Alkalihalobacillus</taxon>
    </lineage>
</organism>
<proteinExistence type="predicted"/>
<dbReference type="EMBL" id="LTAO01000023">
    <property type="protein sequence ID" value="KYG29593.1"/>
    <property type="molecule type" value="Genomic_DNA"/>
</dbReference>
<keyword evidence="1" id="KW-1133">Transmembrane helix</keyword>
<name>A0A161Q234_9BACI</name>
<gene>
    <name evidence="2" type="ORF">AZF04_08750</name>
</gene>
<reference evidence="2" key="1">
    <citation type="submission" date="2016-02" db="EMBL/GenBank/DDBJ databases">
        <title>Genome sequence of Bacillus trypoxylicola KCTC 13244(T).</title>
        <authorList>
            <person name="Jeong H."/>
            <person name="Park S.-H."/>
            <person name="Choi S.-K."/>
        </authorList>
    </citation>
    <scope>NUCLEOTIDE SEQUENCE [LARGE SCALE GENOMIC DNA]</scope>
    <source>
        <strain evidence="2">KCTC 13244</strain>
    </source>
</reference>
<protein>
    <submittedName>
        <fullName evidence="2">Uncharacterized protein</fullName>
    </submittedName>
</protein>
<dbReference type="RefSeq" id="WP_061949389.1">
    <property type="nucleotide sequence ID" value="NZ_LTAO01000023.1"/>
</dbReference>
<keyword evidence="1" id="KW-0812">Transmembrane</keyword>
<evidence type="ECO:0000313" key="2">
    <source>
        <dbReference type="EMBL" id="KYG29593.1"/>
    </source>
</evidence>
<accession>A0A161Q234</accession>
<keyword evidence="3" id="KW-1185">Reference proteome</keyword>
<dbReference type="AlphaFoldDB" id="A0A161Q234"/>
<comment type="caution">
    <text evidence="2">The sequence shown here is derived from an EMBL/GenBank/DDBJ whole genome shotgun (WGS) entry which is preliminary data.</text>
</comment>
<sequence length="60" mass="6873">MSTIISIIVYIIGLLILYKVIELAVINGINKSNLGIYFTRKFNENNIKSKKSFLDDDLDH</sequence>
<dbReference type="Proteomes" id="UP000075806">
    <property type="component" value="Unassembled WGS sequence"/>
</dbReference>